<protein>
    <recommendedName>
        <fullName evidence="6">NAD(P)-binding protein</fullName>
    </recommendedName>
</protein>
<accession>A0A5C3QAK7</accession>
<evidence type="ECO:0000256" key="1">
    <source>
        <dbReference type="ARBA" id="ARBA00006484"/>
    </source>
</evidence>
<dbReference type="InterPro" id="IPR051911">
    <property type="entry name" value="SDR_oxidoreductase"/>
</dbReference>
<gene>
    <name evidence="4" type="ORF">BDV98DRAFT_606637</name>
</gene>
<evidence type="ECO:0000256" key="2">
    <source>
        <dbReference type="ARBA" id="ARBA00023002"/>
    </source>
</evidence>
<dbReference type="PRINTS" id="PR00081">
    <property type="entry name" value="GDHRDH"/>
</dbReference>
<dbReference type="OrthoDB" id="1274115at2759"/>
<dbReference type="SUPFAM" id="SSF51735">
    <property type="entry name" value="NAD(P)-binding Rossmann-fold domains"/>
    <property type="match status" value="1"/>
</dbReference>
<dbReference type="PRINTS" id="PR00080">
    <property type="entry name" value="SDRFAMILY"/>
</dbReference>
<reference evidence="4 5" key="1">
    <citation type="journal article" date="2019" name="Nat. Ecol. Evol.">
        <title>Megaphylogeny resolves global patterns of mushroom evolution.</title>
        <authorList>
            <person name="Varga T."/>
            <person name="Krizsan K."/>
            <person name="Foldi C."/>
            <person name="Dima B."/>
            <person name="Sanchez-Garcia M."/>
            <person name="Sanchez-Ramirez S."/>
            <person name="Szollosi G.J."/>
            <person name="Szarkandi J.G."/>
            <person name="Papp V."/>
            <person name="Albert L."/>
            <person name="Andreopoulos W."/>
            <person name="Angelini C."/>
            <person name="Antonin V."/>
            <person name="Barry K.W."/>
            <person name="Bougher N.L."/>
            <person name="Buchanan P."/>
            <person name="Buyck B."/>
            <person name="Bense V."/>
            <person name="Catcheside P."/>
            <person name="Chovatia M."/>
            <person name="Cooper J."/>
            <person name="Damon W."/>
            <person name="Desjardin D."/>
            <person name="Finy P."/>
            <person name="Geml J."/>
            <person name="Haridas S."/>
            <person name="Hughes K."/>
            <person name="Justo A."/>
            <person name="Karasinski D."/>
            <person name="Kautmanova I."/>
            <person name="Kiss B."/>
            <person name="Kocsube S."/>
            <person name="Kotiranta H."/>
            <person name="LaButti K.M."/>
            <person name="Lechner B.E."/>
            <person name="Liimatainen K."/>
            <person name="Lipzen A."/>
            <person name="Lukacs Z."/>
            <person name="Mihaltcheva S."/>
            <person name="Morgado L.N."/>
            <person name="Niskanen T."/>
            <person name="Noordeloos M.E."/>
            <person name="Ohm R.A."/>
            <person name="Ortiz-Santana B."/>
            <person name="Ovrebo C."/>
            <person name="Racz N."/>
            <person name="Riley R."/>
            <person name="Savchenko A."/>
            <person name="Shiryaev A."/>
            <person name="Soop K."/>
            <person name="Spirin V."/>
            <person name="Szebenyi C."/>
            <person name="Tomsovsky M."/>
            <person name="Tulloss R.E."/>
            <person name="Uehling J."/>
            <person name="Grigoriev I.V."/>
            <person name="Vagvolgyi C."/>
            <person name="Papp T."/>
            <person name="Martin F.M."/>
            <person name="Miettinen O."/>
            <person name="Hibbett D.S."/>
            <person name="Nagy L.G."/>
        </authorList>
    </citation>
    <scope>NUCLEOTIDE SEQUENCE [LARGE SCALE GENOMIC DNA]</scope>
    <source>
        <strain evidence="4 5">CBS 309.79</strain>
    </source>
</reference>
<dbReference type="Proteomes" id="UP000305067">
    <property type="component" value="Unassembled WGS sequence"/>
</dbReference>
<name>A0A5C3QAK7_9AGAR</name>
<dbReference type="GO" id="GO:0016491">
    <property type="term" value="F:oxidoreductase activity"/>
    <property type="evidence" value="ECO:0007669"/>
    <property type="project" value="UniProtKB-KW"/>
</dbReference>
<comment type="similarity">
    <text evidence="1 3">Belongs to the short-chain dehydrogenases/reductases (SDR) family.</text>
</comment>
<dbReference type="Gene3D" id="3.40.50.720">
    <property type="entry name" value="NAD(P)-binding Rossmann-like Domain"/>
    <property type="match status" value="1"/>
</dbReference>
<dbReference type="STRING" id="1884261.A0A5C3QAK7"/>
<dbReference type="PANTHER" id="PTHR43976:SF16">
    <property type="entry name" value="SHORT-CHAIN DEHYDROGENASE_REDUCTASE FAMILY PROTEIN"/>
    <property type="match status" value="1"/>
</dbReference>
<dbReference type="CDD" id="cd05374">
    <property type="entry name" value="17beta-HSD-like_SDR_c"/>
    <property type="match status" value="1"/>
</dbReference>
<dbReference type="InterPro" id="IPR002347">
    <property type="entry name" value="SDR_fam"/>
</dbReference>
<keyword evidence="2" id="KW-0560">Oxidoreductase</keyword>
<dbReference type="PANTHER" id="PTHR43976">
    <property type="entry name" value="SHORT CHAIN DEHYDROGENASE"/>
    <property type="match status" value="1"/>
</dbReference>
<dbReference type="EMBL" id="ML178838">
    <property type="protein sequence ID" value="TFK98596.1"/>
    <property type="molecule type" value="Genomic_DNA"/>
</dbReference>
<sequence length="344" mass="37868">MATTSTSESGPKTGQKVWFITGTSSGFGYHIVTHALAKGDLVIATGRDTEKLHALFFEPPPSEPADANAPITGAPVRVELSHPENLRIMKLDVTASFETIQGVAKDAVDIWGRVDVLVNNAGYGVLGIIEEIGPEGFQRQYATNLFGLIHVTTAFLPHLRLARRGSIIQIGSRLAWHADSPGDSLYASSKAAVHAFSESLAAEMRPFGVQVCIFQPGGFLTRNTATAPFYDKNPIEDYREMREKGLQGRRETPGKFVGDPGKCMGFLVDLVRGEGKAGVHLREKMRKEGKREREDGEVELPMHLVCGPFANESVRRKLVMMEEVLGEWEWATKEMIMDGRVYDP</sequence>
<dbReference type="Pfam" id="PF00106">
    <property type="entry name" value="adh_short"/>
    <property type="match status" value="1"/>
</dbReference>
<organism evidence="4 5">
    <name type="scientific">Pterulicium gracile</name>
    <dbReference type="NCBI Taxonomy" id="1884261"/>
    <lineage>
        <taxon>Eukaryota</taxon>
        <taxon>Fungi</taxon>
        <taxon>Dikarya</taxon>
        <taxon>Basidiomycota</taxon>
        <taxon>Agaricomycotina</taxon>
        <taxon>Agaricomycetes</taxon>
        <taxon>Agaricomycetidae</taxon>
        <taxon>Agaricales</taxon>
        <taxon>Pleurotineae</taxon>
        <taxon>Pterulaceae</taxon>
        <taxon>Pterulicium</taxon>
    </lineage>
</organism>
<proteinExistence type="inferred from homology"/>
<evidence type="ECO:0008006" key="6">
    <source>
        <dbReference type="Google" id="ProtNLM"/>
    </source>
</evidence>
<evidence type="ECO:0000313" key="4">
    <source>
        <dbReference type="EMBL" id="TFK98596.1"/>
    </source>
</evidence>
<keyword evidence="5" id="KW-1185">Reference proteome</keyword>
<dbReference type="InterPro" id="IPR036291">
    <property type="entry name" value="NAD(P)-bd_dom_sf"/>
</dbReference>
<evidence type="ECO:0000256" key="3">
    <source>
        <dbReference type="RuleBase" id="RU000363"/>
    </source>
</evidence>
<dbReference type="AlphaFoldDB" id="A0A5C3QAK7"/>
<evidence type="ECO:0000313" key="5">
    <source>
        <dbReference type="Proteomes" id="UP000305067"/>
    </source>
</evidence>